<protein>
    <submittedName>
        <fullName evidence="2">Uncharacterized protein</fullName>
    </submittedName>
</protein>
<keyword evidence="1" id="KW-0812">Transmembrane</keyword>
<accession>A0A3G4ZNA0</accession>
<keyword evidence="1" id="KW-0472">Membrane</keyword>
<feature type="transmembrane region" description="Helical" evidence="1">
    <location>
        <begin position="39"/>
        <end position="57"/>
    </location>
</feature>
<evidence type="ECO:0000313" key="2">
    <source>
        <dbReference type="EMBL" id="AYV76346.1"/>
    </source>
</evidence>
<name>A0A3G4ZNA0_9VIRU</name>
<gene>
    <name evidence="2" type="ORF">Terrestrivirus5_168</name>
</gene>
<sequence>MGHRLMPYTINLDIKISDSGGDFYNLHDSFLFNFIKMRYIFNNFWYILIFFVVFIYIEYE</sequence>
<reference evidence="2" key="1">
    <citation type="submission" date="2018-10" db="EMBL/GenBank/DDBJ databases">
        <title>Hidden diversity of soil giant viruses.</title>
        <authorList>
            <person name="Schulz F."/>
            <person name="Alteio L."/>
            <person name="Goudeau D."/>
            <person name="Ryan E.M."/>
            <person name="Malmstrom R.R."/>
            <person name="Blanchard J."/>
            <person name="Woyke T."/>
        </authorList>
    </citation>
    <scope>NUCLEOTIDE SEQUENCE</scope>
    <source>
        <strain evidence="2">TEV1</strain>
    </source>
</reference>
<dbReference type="EMBL" id="MK071983">
    <property type="protein sequence ID" value="AYV76346.1"/>
    <property type="molecule type" value="Genomic_DNA"/>
</dbReference>
<proteinExistence type="predicted"/>
<keyword evidence="1" id="KW-1133">Transmembrane helix</keyword>
<evidence type="ECO:0000256" key="1">
    <source>
        <dbReference type="SAM" id="Phobius"/>
    </source>
</evidence>
<organism evidence="2">
    <name type="scientific">Terrestrivirus sp</name>
    <dbReference type="NCBI Taxonomy" id="2487775"/>
    <lineage>
        <taxon>Viruses</taxon>
        <taxon>Varidnaviria</taxon>
        <taxon>Bamfordvirae</taxon>
        <taxon>Nucleocytoviricota</taxon>
        <taxon>Megaviricetes</taxon>
        <taxon>Imitervirales</taxon>
        <taxon>Mimiviridae</taxon>
        <taxon>Klosneuvirinae</taxon>
    </lineage>
</organism>